<evidence type="ECO:0000256" key="6">
    <source>
        <dbReference type="ARBA" id="ARBA00023098"/>
    </source>
</evidence>
<dbReference type="Pfam" id="PF04884">
    <property type="entry name" value="UVB_sens_prot"/>
    <property type="match status" value="1"/>
</dbReference>
<feature type="compositionally biased region" description="Basic and acidic residues" evidence="12">
    <location>
        <begin position="324"/>
        <end position="334"/>
    </location>
</feature>
<dbReference type="GO" id="GO:0005635">
    <property type="term" value="C:nuclear envelope"/>
    <property type="evidence" value="ECO:0007669"/>
    <property type="project" value="TreeGrafter"/>
</dbReference>
<keyword evidence="5" id="KW-0548">Nucleotidyltransferase</keyword>
<dbReference type="PROSITE" id="PS50280">
    <property type="entry name" value="SET"/>
    <property type="match status" value="1"/>
</dbReference>
<feature type="domain" description="PH" evidence="13">
    <location>
        <begin position="1008"/>
        <end position="1117"/>
    </location>
</feature>
<evidence type="ECO:0000256" key="1">
    <source>
        <dbReference type="ARBA" id="ARBA00005189"/>
    </source>
</evidence>
<organism evidence="15 16">
    <name type="scientific">Bifiguratus adelaidae</name>
    <dbReference type="NCBI Taxonomy" id="1938954"/>
    <lineage>
        <taxon>Eukaryota</taxon>
        <taxon>Fungi</taxon>
        <taxon>Fungi incertae sedis</taxon>
        <taxon>Mucoromycota</taxon>
        <taxon>Mucoromycotina</taxon>
        <taxon>Endogonomycetes</taxon>
        <taxon>Endogonales</taxon>
        <taxon>Endogonales incertae sedis</taxon>
        <taxon>Bifiguratus</taxon>
    </lineage>
</organism>
<comment type="caution">
    <text evidence="15">The sequence shown here is derived from an EMBL/GenBank/DDBJ whole genome shotgun (WGS) entry which is preliminary data.</text>
</comment>
<dbReference type="NCBIfam" id="TIGR00125">
    <property type="entry name" value="cyt_tran_rel"/>
    <property type="match status" value="1"/>
</dbReference>
<evidence type="ECO:0000256" key="2">
    <source>
        <dbReference type="ARBA" id="ARBA00010101"/>
    </source>
</evidence>
<feature type="region of interest" description="Disordered" evidence="12">
    <location>
        <begin position="967"/>
        <end position="995"/>
    </location>
</feature>
<dbReference type="EC" id="2.7.7.15" evidence="10"/>
<dbReference type="InterPro" id="IPR046341">
    <property type="entry name" value="SET_dom_sf"/>
</dbReference>
<evidence type="ECO:0000256" key="3">
    <source>
        <dbReference type="ARBA" id="ARBA00022516"/>
    </source>
</evidence>
<dbReference type="CDD" id="cd00821">
    <property type="entry name" value="PH"/>
    <property type="match status" value="1"/>
</dbReference>
<keyword evidence="6" id="KW-0443">Lipid metabolism</keyword>
<keyword evidence="11" id="KW-0862">Zinc</keyword>
<dbReference type="SMART" id="SM00317">
    <property type="entry name" value="SET"/>
    <property type="match status" value="1"/>
</dbReference>
<comment type="pathway">
    <text evidence="9">Phospholipid metabolism; phosphatidylcholine biosynthesis; phosphatidylcholine from phosphocholine: step 1/2.</text>
</comment>
<dbReference type="Pfam" id="PF03637">
    <property type="entry name" value="Mob1_phocein"/>
    <property type="match status" value="1"/>
</dbReference>
<comment type="similarity">
    <text evidence="2">Belongs to the cytidylyltransferase family.</text>
</comment>
<keyword evidence="8" id="KW-1208">Phospholipid metabolism</keyword>
<keyword evidence="4" id="KW-0808">Transferase</keyword>
<keyword evidence="7" id="KW-0594">Phospholipid biosynthesis</keyword>
<dbReference type="InterPro" id="IPR041723">
    <property type="entry name" value="CCT"/>
</dbReference>
<keyword evidence="16" id="KW-1185">Reference proteome</keyword>
<evidence type="ECO:0000256" key="9">
    <source>
        <dbReference type="ARBA" id="ARBA00025706"/>
    </source>
</evidence>
<dbReference type="SUPFAM" id="SSF50729">
    <property type="entry name" value="PH domain-like"/>
    <property type="match status" value="1"/>
</dbReference>
<proteinExistence type="inferred from homology"/>
<evidence type="ECO:0000256" key="5">
    <source>
        <dbReference type="ARBA" id="ARBA00022695"/>
    </source>
</evidence>
<dbReference type="PANTHER" id="PTHR10739:SF13">
    <property type="entry name" value="CHOLINE-PHOSPHATE CYTIDYLYLTRANSFERASE"/>
    <property type="match status" value="1"/>
</dbReference>
<dbReference type="InterPro" id="IPR005301">
    <property type="entry name" value="MOB_kinase_act_fam"/>
</dbReference>
<sequence>MSAQYQPTSRDASDEDNTDATESSLQQVTGPSSLAPKTNSKAPMDWNPRSSHASDKKASSLEQALPAPESAYPFKINPPPTDRPVRVYCDGIYDLFHFGHARALEQAKKAFPNVYLLVGVCNDIETHKRKGKTVMKDTERYEAVRHCRWVDEVVPNAPWTVTQEFLDKHQIDYVAHDAVPYGSSDSEDVYAFVKSQGKFLPTARTEGVSTSDLITRIVRDYDSYLRRNLERGMSAKELNISFFKEQELRAKHNIHELRDAFRQGLFHNIDYWESKTTEFIRGFAGYFGAEAMVERYLAPRRSRGQIALTTSSLNSRYTSSQEDDYTKSDTDAVQRRSSKRGRSERCPIEQEDSGVVGGDERDIELILYLEDAEIADEMFCKDARQEYRIECLMWDFVTGVLSTQSLLLAIGLGAGSIPLAASLNWIIKDGLGQLGGVLYAAFVGSKFDADPKRYRFHANNVFQAASFIELLTPLVPGAFLVLASASNIGKNMAWLASSASRAHMHKQFALQNNLGDVTAKSGSQGTAAGLLGTALSIAITSNLSTSAVETVSIIQSTSALTAWFIPFSTLSIYASYRSNLCVSTVTFNQLRFEMIVHRAFTKCNIKSPTLSDELAAAVETACQFSQADPFAWRSPRAYQKPLILEPSFGSILSRPDGAQQLARAMKQTDLCQSERYFLLSTSKRVMLWFSMDANVQDVYKGLYHACLLRELGTSISNAHHLVNSTFDAFLGSLKQKGWDSDMIKQRLYKGSRAEDCFNWSTPSLEEIESAFALQEYLQGLIRHDHEDLATLLKTPKDQDSNVWQYEHVRAIDYIVHTLDGATALLNSNRYFPGRLSIPEPSVKHLTSTVRRLYRIFAHAYFSHRELFEQYEMQTLLYARFVGLTQQVHKKVPKRLRVEPFHSHMPTDPLTALVRAAVLEEESGRRTPSPPPQFPAAVLTARDIESTSTEEVRLSKVAPFFPPVSPVSPPLPSLPPSRRTSLVPTTNTTSSTGSEASLTEATLSRLQHTCTYSGPVQQYTRKSFQFNKWKRRWMCLEDRMLYLFKEGPGLSPHRHAIDMFWLDVHTRIYVSEEFGRPYVLAIERPSPELEGGWQKWYTDVEKPEYLKMWLQHCKQRLRDLREAQSPRRTRTMSDARDLEGLYSEHLQNLYKPTVSPPPTISPMTLTKRPPRMNPHRFQLVLDSIASKKMKLQSIFLVLAVPFFGVANGAPTLREDDVPVFPIDPIEVPPTGIRESQESAHHSMPDIIEDSYFKDASSLRDISNYVWSPTLPAKTVQLYRPQGQPPAEQAGLIQKHVNLSSTSAPASQWSKNCKIRRITDPAHPCCGAYGLFANTTLAPKQHVLDYIGQVCGDDYDKSSDYVLRFGDLSVDAGRMGNEARFVNDFRGVDKKPNVCFLNYIDQHHHVRVGVFVLDRKVRKGQELLVTYGKSFWQQRGLDLEAMAL</sequence>
<dbReference type="PANTHER" id="PTHR10739">
    <property type="entry name" value="CYTIDYLYLTRANSFERASE"/>
    <property type="match status" value="1"/>
</dbReference>
<dbReference type="GO" id="GO:0031210">
    <property type="term" value="F:phosphatidylcholine binding"/>
    <property type="evidence" value="ECO:0007669"/>
    <property type="project" value="TreeGrafter"/>
</dbReference>
<feature type="binding site" evidence="11">
    <location>
        <position position="863"/>
    </location>
    <ligand>
        <name>Zn(2+)</name>
        <dbReference type="ChEBI" id="CHEBI:29105"/>
    </ligand>
</feature>
<dbReference type="PROSITE" id="PS50003">
    <property type="entry name" value="PH_DOMAIN"/>
    <property type="match status" value="1"/>
</dbReference>
<feature type="domain" description="SET" evidence="14">
    <location>
        <begin position="1309"/>
        <end position="1426"/>
    </location>
</feature>
<dbReference type="Gene3D" id="2.170.270.10">
    <property type="entry name" value="SET domain"/>
    <property type="match status" value="1"/>
</dbReference>
<keyword evidence="3" id="KW-0444">Lipid biosynthesis</keyword>
<dbReference type="InterPro" id="IPR001214">
    <property type="entry name" value="SET_dom"/>
</dbReference>
<reference evidence="15 16" key="1">
    <citation type="journal article" date="2017" name="Mycologia">
        <title>Bifiguratus adelaidae, gen. et sp. nov., a new member of Mucoromycotina in endophytic and soil-dwelling habitats.</title>
        <authorList>
            <person name="Torres-Cruz T.J."/>
            <person name="Billingsley Tobias T.L."/>
            <person name="Almatruk M."/>
            <person name="Hesse C."/>
            <person name="Kuske C.R."/>
            <person name="Desiro A."/>
            <person name="Benucci G.M."/>
            <person name="Bonito G."/>
            <person name="Stajich J.E."/>
            <person name="Dunlap C."/>
            <person name="Arnold A.E."/>
            <person name="Porras-Alfaro A."/>
        </authorList>
    </citation>
    <scope>NUCLEOTIDE SEQUENCE [LARGE SCALE GENOMIC DNA]</scope>
    <source>
        <strain evidence="15 16">AZ0501</strain>
    </source>
</reference>
<dbReference type="GO" id="GO:0004105">
    <property type="term" value="F:choline-phosphate cytidylyltransferase activity"/>
    <property type="evidence" value="ECO:0007669"/>
    <property type="project" value="UniProtKB-EC"/>
</dbReference>
<dbReference type="InterPro" id="IPR054549">
    <property type="entry name" value="UVB_sens_RUS_dom"/>
</dbReference>
<dbReference type="InterPro" id="IPR036703">
    <property type="entry name" value="MOB_kinase_act_sf"/>
</dbReference>
<evidence type="ECO:0000313" key="15">
    <source>
        <dbReference type="EMBL" id="OZJ03669.1"/>
    </source>
</evidence>
<protein>
    <recommendedName>
        <fullName evidence="10">choline-phosphate cytidylyltransferase</fullName>
        <ecNumber evidence="10">2.7.7.15</ecNumber>
    </recommendedName>
</protein>
<evidence type="ECO:0000259" key="13">
    <source>
        <dbReference type="PROSITE" id="PS50003"/>
    </source>
</evidence>
<accession>A0A261XZ75</accession>
<feature type="compositionally biased region" description="Polar residues" evidence="12">
    <location>
        <begin position="1"/>
        <end position="10"/>
    </location>
</feature>
<evidence type="ECO:0000256" key="10">
    <source>
        <dbReference type="ARBA" id="ARBA00026101"/>
    </source>
</evidence>
<dbReference type="InterPro" id="IPR011993">
    <property type="entry name" value="PH-like_dom_sf"/>
</dbReference>
<feature type="region of interest" description="Disordered" evidence="12">
    <location>
        <begin position="318"/>
        <end position="355"/>
    </location>
</feature>
<gene>
    <name evidence="15" type="ORF">BZG36_03547</name>
</gene>
<evidence type="ECO:0000256" key="7">
    <source>
        <dbReference type="ARBA" id="ARBA00023209"/>
    </source>
</evidence>
<dbReference type="InterPro" id="IPR001849">
    <property type="entry name" value="PH_domain"/>
</dbReference>
<dbReference type="Gene3D" id="3.40.50.620">
    <property type="entry name" value="HUPs"/>
    <property type="match status" value="1"/>
</dbReference>
<evidence type="ECO:0000259" key="14">
    <source>
        <dbReference type="PROSITE" id="PS50280"/>
    </source>
</evidence>
<dbReference type="InterPro" id="IPR014729">
    <property type="entry name" value="Rossmann-like_a/b/a_fold"/>
</dbReference>
<dbReference type="FunFam" id="3.40.50.620:FF:000016">
    <property type="entry name" value="Putative choline-phosphate cytidylyltransferase B"/>
    <property type="match status" value="1"/>
</dbReference>
<feature type="region of interest" description="Disordered" evidence="12">
    <location>
        <begin position="1"/>
        <end position="63"/>
    </location>
</feature>
<dbReference type="CDD" id="cd02174">
    <property type="entry name" value="CCT"/>
    <property type="match status" value="1"/>
</dbReference>
<dbReference type="Gene3D" id="1.20.140.30">
    <property type="entry name" value="MOB kinase activator"/>
    <property type="match status" value="1"/>
</dbReference>
<feature type="binding site" evidence="11">
    <location>
        <position position="858"/>
    </location>
    <ligand>
        <name>Zn(2+)</name>
        <dbReference type="ChEBI" id="CHEBI:29105"/>
    </ligand>
</feature>
<evidence type="ECO:0000256" key="12">
    <source>
        <dbReference type="SAM" id="MobiDB-lite"/>
    </source>
</evidence>
<dbReference type="SUPFAM" id="SSF52374">
    <property type="entry name" value="Nucleotidylyl transferase"/>
    <property type="match status" value="1"/>
</dbReference>
<evidence type="ECO:0000313" key="16">
    <source>
        <dbReference type="Proteomes" id="UP000242875"/>
    </source>
</evidence>
<feature type="compositionally biased region" description="Polar residues" evidence="12">
    <location>
        <begin position="20"/>
        <end position="41"/>
    </location>
</feature>
<feature type="compositionally biased region" description="Polar residues" evidence="12">
    <location>
        <begin position="984"/>
        <end position="995"/>
    </location>
</feature>
<dbReference type="Gene3D" id="2.30.29.30">
    <property type="entry name" value="Pleckstrin-homology domain (PH domain)/Phosphotyrosine-binding domain (PTB)"/>
    <property type="match status" value="1"/>
</dbReference>
<evidence type="ECO:0000256" key="8">
    <source>
        <dbReference type="ARBA" id="ARBA00023264"/>
    </source>
</evidence>
<keyword evidence="11" id="KW-0479">Metal-binding</keyword>
<dbReference type="Pfam" id="PF00856">
    <property type="entry name" value="SET"/>
    <property type="match status" value="1"/>
</dbReference>
<dbReference type="OrthoDB" id="17102at2759"/>
<dbReference type="SMART" id="SM01388">
    <property type="entry name" value="Mob1_phocein"/>
    <property type="match status" value="1"/>
</dbReference>
<dbReference type="InterPro" id="IPR004821">
    <property type="entry name" value="Cyt_trans-like"/>
</dbReference>
<dbReference type="SUPFAM" id="SSF82199">
    <property type="entry name" value="SET domain"/>
    <property type="match status" value="1"/>
</dbReference>
<dbReference type="SUPFAM" id="SSF101152">
    <property type="entry name" value="Mob1/phocein"/>
    <property type="match status" value="1"/>
</dbReference>
<comment type="pathway">
    <text evidence="1">Lipid metabolism.</text>
</comment>
<dbReference type="Pfam" id="PF01467">
    <property type="entry name" value="CTP_transf_like"/>
    <property type="match status" value="1"/>
</dbReference>
<evidence type="ECO:0000256" key="11">
    <source>
        <dbReference type="PIRSR" id="PIRSR605301-1"/>
    </source>
</evidence>
<evidence type="ECO:0000256" key="4">
    <source>
        <dbReference type="ARBA" id="ARBA00022679"/>
    </source>
</evidence>
<name>A0A261XZ75_9FUNG</name>
<dbReference type="Proteomes" id="UP000242875">
    <property type="component" value="Unassembled WGS sequence"/>
</dbReference>
<dbReference type="EMBL" id="MVBO01000074">
    <property type="protein sequence ID" value="OZJ03669.1"/>
    <property type="molecule type" value="Genomic_DNA"/>
</dbReference>
<dbReference type="InterPro" id="IPR045049">
    <property type="entry name" value="Pcy1-like"/>
</dbReference>